<gene>
    <name evidence="2" type="ORF">NB231_06036</name>
</gene>
<feature type="transmembrane region" description="Helical" evidence="1">
    <location>
        <begin position="54"/>
        <end position="73"/>
    </location>
</feature>
<organism evidence="2 3">
    <name type="scientific">Nitrococcus mobilis Nb-231</name>
    <dbReference type="NCBI Taxonomy" id="314278"/>
    <lineage>
        <taxon>Bacteria</taxon>
        <taxon>Pseudomonadati</taxon>
        <taxon>Pseudomonadota</taxon>
        <taxon>Gammaproteobacteria</taxon>
        <taxon>Chromatiales</taxon>
        <taxon>Ectothiorhodospiraceae</taxon>
        <taxon>Nitrococcus</taxon>
    </lineage>
</organism>
<evidence type="ECO:0008006" key="4">
    <source>
        <dbReference type="Google" id="ProtNLM"/>
    </source>
</evidence>
<evidence type="ECO:0000313" key="2">
    <source>
        <dbReference type="EMBL" id="EAR21924.1"/>
    </source>
</evidence>
<reference evidence="2 3" key="1">
    <citation type="submission" date="2006-02" db="EMBL/GenBank/DDBJ databases">
        <authorList>
            <person name="Waterbury J."/>
            <person name="Ferriera S."/>
            <person name="Johnson J."/>
            <person name="Kravitz S."/>
            <person name="Halpern A."/>
            <person name="Remington K."/>
            <person name="Beeson K."/>
            <person name="Tran B."/>
            <person name="Rogers Y.-H."/>
            <person name="Friedman R."/>
            <person name="Venter J.C."/>
        </authorList>
    </citation>
    <scope>NUCLEOTIDE SEQUENCE [LARGE SCALE GENOMIC DNA]</scope>
    <source>
        <strain evidence="2 3">Nb-231</strain>
    </source>
</reference>
<dbReference type="AlphaFoldDB" id="A4BQS4"/>
<protein>
    <recommendedName>
        <fullName evidence="4">Integral membrane protein</fullName>
    </recommendedName>
</protein>
<dbReference type="eggNOG" id="COG5488">
    <property type="taxonomic scope" value="Bacteria"/>
</dbReference>
<dbReference type="OrthoDB" id="7062615at2"/>
<dbReference type="Proteomes" id="UP000003374">
    <property type="component" value="Unassembled WGS sequence"/>
</dbReference>
<keyword evidence="3" id="KW-1185">Reference proteome</keyword>
<keyword evidence="1" id="KW-1133">Transmembrane helix</keyword>
<feature type="transmembrane region" description="Helical" evidence="1">
    <location>
        <begin position="30"/>
        <end position="48"/>
    </location>
</feature>
<evidence type="ECO:0000256" key="1">
    <source>
        <dbReference type="SAM" id="Phobius"/>
    </source>
</evidence>
<dbReference type="Pfam" id="PF10003">
    <property type="entry name" value="DUF2244"/>
    <property type="match status" value="1"/>
</dbReference>
<keyword evidence="1" id="KW-0812">Transmembrane</keyword>
<dbReference type="InterPro" id="IPR019253">
    <property type="entry name" value="DUF2244_TM"/>
</dbReference>
<name>A4BQS4_9GAMM</name>
<proteinExistence type="predicted"/>
<comment type="caution">
    <text evidence="2">The sequence shown here is derived from an EMBL/GenBank/DDBJ whole genome shotgun (WGS) entry which is preliminary data.</text>
</comment>
<accession>A4BQS4</accession>
<evidence type="ECO:0000313" key="3">
    <source>
        <dbReference type="Proteomes" id="UP000003374"/>
    </source>
</evidence>
<dbReference type="STRING" id="314278.NB231_06036"/>
<dbReference type="EMBL" id="AAOF01000005">
    <property type="protein sequence ID" value="EAR21924.1"/>
    <property type="molecule type" value="Genomic_DNA"/>
</dbReference>
<dbReference type="RefSeq" id="WP_005000541.1">
    <property type="nucleotide sequence ID" value="NZ_CH672427.1"/>
</dbReference>
<keyword evidence="1" id="KW-0472">Membrane</keyword>
<dbReference type="HOGENOM" id="CLU_096000_4_0_6"/>
<sequence length="186" mass="20846">MVATQYDEKDGSWCLILRPNVALSWRQAKLFLLFTAGVCFAAAGVFALMGMWLILPFVGLEIGALTLALIITAQRAYDTEVVHVSESKVEIDKGRRRPERHWSFDRLWSEVILAGPGHPWYPTRLAVRSRGEQVELGRFLADEERARVAGELRRWIGPMAGLGGPIARLRISPAIERKDGATHRKA</sequence>